<reference evidence="2" key="1">
    <citation type="journal article" date="2019" name="Int. J. Syst. Evol. Microbiol.">
        <title>The Global Catalogue of Microorganisms (GCM) 10K type strain sequencing project: providing services to taxonomists for standard genome sequencing and annotation.</title>
        <authorList>
            <consortium name="The Broad Institute Genomics Platform"/>
            <consortium name="The Broad Institute Genome Sequencing Center for Infectious Disease"/>
            <person name="Wu L."/>
            <person name="Ma J."/>
        </authorList>
    </citation>
    <scope>NUCLEOTIDE SEQUENCE [LARGE SCALE GENOMIC DNA]</scope>
    <source>
        <strain evidence="2">TBRC 5832</strain>
    </source>
</reference>
<dbReference type="EMBL" id="JBHSBL010000015">
    <property type="protein sequence ID" value="MFC4066364.1"/>
    <property type="molecule type" value="Genomic_DNA"/>
</dbReference>
<dbReference type="RefSeq" id="WP_378067332.1">
    <property type="nucleotide sequence ID" value="NZ_JBHSBL010000015.1"/>
</dbReference>
<protein>
    <submittedName>
        <fullName evidence="1">Uncharacterized protein</fullName>
    </submittedName>
</protein>
<evidence type="ECO:0000313" key="2">
    <source>
        <dbReference type="Proteomes" id="UP001595867"/>
    </source>
</evidence>
<name>A0ABV8IQY1_9ACTN</name>
<organism evidence="1 2">
    <name type="scientific">Actinoplanes subglobosus</name>
    <dbReference type="NCBI Taxonomy" id="1547892"/>
    <lineage>
        <taxon>Bacteria</taxon>
        <taxon>Bacillati</taxon>
        <taxon>Actinomycetota</taxon>
        <taxon>Actinomycetes</taxon>
        <taxon>Micromonosporales</taxon>
        <taxon>Micromonosporaceae</taxon>
        <taxon>Actinoplanes</taxon>
    </lineage>
</organism>
<evidence type="ECO:0000313" key="1">
    <source>
        <dbReference type="EMBL" id="MFC4066364.1"/>
    </source>
</evidence>
<keyword evidence="2" id="KW-1185">Reference proteome</keyword>
<accession>A0ABV8IQY1</accession>
<gene>
    <name evidence="1" type="ORF">ACFO0C_15635</name>
</gene>
<comment type="caution">
    <text evidence="1">The sequence shown here is derived from an EMBL/GenBank/DDBJ whole genome shotgun (WGS) entry which is preliminary data.</text>
</comment>
<sequence length="156" mass="17357">MSKTVPVTFGERMFWAYDVSLGILLLETIEVAAEQPDPTFANVLTDLRTQVEVGASYAFELDDSSWTGAQRTRLTTLIAEAARRLRVRGVISAAEANRRYQIDGEPYHLRLAKEIDGEVIADLADKIALLVRDELPSLPDAEHHWFYGAGKDPGLL</sequence>
<proteinExistence type="predicted"/>
<dbReference type="Proteomes" id="UP001595867">
    <property type="component" value="Unassembled WGS sequence"/>
</dbReference>